<evidence type="ECO:0000313" key="1">
    <source>
        <dbReference type="EMBL" id="PHY95058.1"/>
    </source>
</evidence>
<dbReference type="OrthoDB" id="826539at2"/>
<accession>A0A2G4RET2</accession>
<evidence type="ECO:0000313" key="2">
    <source>
        <dbReference type="Proteomes" id="UP000228751"/>
    </source>
</evidence>
<protein>
    <recommendedName>
        <fullName evidence="3">DUF3892 domain-containing protein</fullName>
    </recommendedName>
</protein>
<dbReference type="EMBL" id="PEBQ01000036">
    <property type="protein sequence ID" value="PHY95058.1"/>
    <property type="molecule type" value="Genomic_DNA"/>
</dbReference>
<proteinExistence type="predicted"/>
<dbReference type="InterPro" id="IPR024997">
    <property type="entry name" value="DUF3892"/>
</dbReference>
<dbReference type="Proteomes" id="UP000228751">
    <property type="component" value="Unassembled WGS sequence"/>
</dbReference>
<name>A0A2G4RET2_9PROT</name>
<dbReference type="RefSeq" id="WP_099540531.1">
    <property type="nucleotide sequence ID" value="NZ_PEBQ01000036.1"/>
</dbReference>
<sequence>MATKSAQISCINKREHSSPYERIEYVGGITGGKRWRITENEAINYILQDEWDFFVSVNGRTVKVVVSQHSGHRYLKTEADGFAPNNLLNLTECPLY</sequence>
<organism evidence="1 2">
    <name type="scientific">Acetobacter pomorum</name>
    <dbReference type="NCBI Taxonomy" id="65959"/>
    <lineage>
        <taxon>Bacteria</taxon>
        <taxon>Pseudomonadati</taxon>
        <taxon>Pseudomonadota</taxon>
        <taxon>Alphaproteobacteria</taxon>
        <taxon>Acetobacterales</taxon>
        <taxon>Acetobacteraceae</taxon>
        <taxon>Acetobacter</taxon>
    </lineage>
</organism>
<reference evidence="1 2" key="1">
    <citation type="submission" date="2017-10" db="EMBL/GenBank/DDBJ databases">
        <title>Genomic analysis of the genus Acetobacter.</title>
        <authorList>
            <person name="Kim K.H."/>
            <person name="Chun B.H."/>
            <person name="Son A.R."/>
            <person name="Jeon C.O."/>
        </authorList>
    </citation>
    <scope>NUCLEOTIDE SEQUENCE [LARGE SCALE GENOMIC DNA]</scope>
    <source>
        <strain evidence="1 2">LHT 2458</strain>
    </source>
</reference>
<evidence type="ECO:0008006" key="3">
    <source>
        <dbReference type="Google" id="ProtNLM"/>
    </source>
</evidence>
<gene>
    <name evidence="1" type="ORF">CSR02_03025</name>
</gene>
<dbReference type="AlphaFoldDB" id="A0A2G4RET2"/>
<dbReference type="Pfam" id="PF13031">
    <property type="entry name" value="DUF3892"/>
    <property type="match status" value="1"/>
</dbReference>
<comment type="caution">
    <text evidence="1">The sequence shown here is derived from an EMBL/GenBank/DDBJ whole genome shotgun (WGS) entry which is preliminary data.</text>
</comment>
<keyword evidence="2" id="KW-1185">Reference proteome</keyword>